<sequence>MDAAGLGADRDAAASSPRLADYLRGPVDGAAGPSGMLLCGFCDEPAERGLATISTVRTTDERATVRSQLRALLAEATDRIRGRITLCCE</sequence>
<reference evidence="1" key="1">
    <citation type="journal article" date="2014" name="Int. J. Syst. Evol. Microbiol.">
        <title>Complete genome sequence of Corynebacterium casei LMG S-19264T (=DSM 44701T), isolated from a smear-ripened cheese.</title>
        <authorList>
            <consortium name="US DOE Joint Genome Institute (JGI-PGF)"/>
            <person name="Walter F."/>
            <person name="Albersmeier A."/>
            <person name="Kalinowski J."/>
            <person name="Ruckert C."/>
        </authorList>
    </citation>
    <scope>NUCLEOTIDE SEQUENCE</scope>
    <source>
        <strain evidence="1">JCM 12289</strain>
    </source>
</reference>
<protein>
    <submittedName>
        <fullName evidence="1">Uncharacterized protein</fullName>
    </submittedName>
</protein>
<evidence type="ECO:0000313" key="2">
    <source>
        <dbReference type="Proteomes" id="UP001500962"/>
    </source>
</evidence>
<accession>A0AAV3SG71</accession>
<evidence type="ECO:0000313" key="1">
    <source>
        <dbReference type="EMBL" id="GAA0460718.1"/>
    </source>
</evidence>
<proteinExistence type="predicted"/>
<gene>
    <name evidence="1" type="ORF">GCM10008985_16500</name>
</gene>
<reference evidence="1" key="2">
    <citation type="submission" date="2023-12" db="EMBL/GenBank/DDBJ databases">
        <authorList>
            <person name="Sun Q."/>
            <person name="Inoue M."/>
        </authorList>
    </citation>
    <scope>NUCLEOTIDE SEQUENCE</scope>
    <source>
        <strain evidence="1">JCM 12289</strain>
    </source>
</reference>
<organism evidence="1 2">
    <name type="scientific">Halococcus dombrowskii</name>
    <dbReference type="NCBI Taxonomy" id="179637"/>
    <lineage>
        <taxon>Archaea</taxon>
        <taxon>Methanobacteriati</taxon>
        <taxon>Methanobacteriota</taxon>
        <taxon>Stenosarchaea group</taxon>
        <taxon>Halobacteria</taxon>
        <taxon>Halobacteriales</taxon>
        <taxon>Halococcaceae</taxon>
        <taxon>Halococcus</taxon>
    </lineage>
</organism>
<dbReference type="AlphaFoldDB" id="A0AAV3SG71"/>
<dbReference type="EMBL" id="BAAADN010000025">
    <property type="protein sequence ID" value="GAA0460718.1"/>
    <property type="molecule type" value="Genomic_DNA"/>
</dbReference>
<dbReference type="Proteomes" id="UP001500962">
    <property type="component" value="Unassembled WGS sequence"/>
</dbReference>
<comment type="caution">
    <text evidence="1">The sequence shown here is derived from an EMBL/GenBank/DDBJ whole genome shotgun (WGS) entry which is preliminary data.</text>
</comment>
<name>A0AAV3SG71_HALDO</name>